<evidence type="ECO:0000256" key="5">
    <source>
        <dbReference type="ARBA" id="ARBA00022777"/>
    </source>
</evidence>
<organism evidence="11 12">
    <name type="scientific">Paramecium pentaurelia</name>
    <dbReference type="NCBI Taxonomy" id="43138"/>
    <lineage>
        <taxon>Eukaryota</taxon>
        <taxon>Sar</taxon>
        <taxon>Alveolata</taxon>
        <taxon>Ciliophora</taxon>
        <taxon>Intramacronucleata</taxon>
        <taxon>Oligohymenophorea</taxon>
        <taxon>Peniculida</taxon>
        <taxon>Parameciidae</taxon>
        <taxon>Paramecium</taxon>
    </lineage>
</organism>
<dbReference type="InterPro" id="IPR000719">
    <property type="entry name" value="Prot_kinase_dom"/>
</dbReference>
<dbReference type="PANTHER" id="PTHR43671">
    <property type="entry name" value="SERINE/THREONINE-PROTEIN KINASE NEK"/>
    <property type="match status" value="1"/>
</dbReference>
<dbReference type="PANTHER" id="PTHR43671:SF98">
    <property type="entry name" value="SERINE_THREONINE-PROTEIN KINASE NEK11"/>
    <property type="match status" value="1"/>
</dbReference>
<dbReference type="Pfam" id="PF00787">
    <property type="entry name" value="PX"/>
    <property type="match status" value="1"/>
</dbReference>
<gene>
    <name evidence="11" type="ORF">PPENT_87.1.T0680082</name>
</gene>
<dbReference type="CDD" id="cd06093">
    <property type="entry name" value="PX_domain"/>
    <property type="match status" value="1"/>
</dbReference>
<dbReference type="EMBL" id="CAJJDO010000068">
    <property type="protein sequence ID" value="CAD8177786.1"/>
    <property type="molecule type" value="Genomic_DNA"/>
</dbReference>
<protein>
    <recommendedName>
        <fullName evidence="1">non-specific serine/threonine protein kinase</fullName>
        <ecNumber evidence="1">2.7.11.1</ecNumber>
    </recommendedName>
</protein>
<keyword evidence="4" id="KW-0547">Nucleotide-binding</keyword>
<keyword evidence="5" id="KW-0418">Kinase</keyword>
<name>A0A8S1VTE0_9CILI</name>
<evidence type="ECO:0000256" key="8">
    <source>
        <dbReference type="ARBA" id="ARBA00048679"/>
    </source>
</evidence>
<accession>A0A8S1VTE0</accession>
<dbReference type="GO" id="GO:0004674">
    <property type="term" value="F:protein serine/threonine kinase activity"/>
    <property type="evidence" value="ECO:0007669"/>
    <property type="project" value="UniProtKB-KW"/>
</dbReference>
<dbReference type="Pfam" id="PF00069">
    <property type="entry name" value="Pkinase"/>
    <property type="match status" value="1"/>
</dbReference>
<evidence type="ECO:0000259" key="10">
    <source>
        <dbReference type="PROSITE" id="PS50195"/>
    </source>
</evidence>
<evidence type="ECO:0000256" key="7">
    <source>
        <dbReference type="ARBA" id="ARBA00047899"/>
    </source>
</evidence>
<evidence type="ECO:0000256" key="1">
    <source>
        <dbReference type="ARBA" id="ARBA00012513"/>
    </source>
</evidence>
<evidence type="ECO:0000259" key="9">
    <source>
        <dbReference type="PROSITE" id="PS50011"/>
    </source>
</evidence>
<dbReference type="Proteomes" id="UP000689195">
    <property type="component" value="Unassembled WGS sequence"/>
</dbReference>
<reference evidence="11" key="1">
    <citation type="submission" date="2021-01" db="EMBL/GenBank/DDBJ databases">
        <authorList>
            <consortium name="Genoscope - CEA"/>
            <person name="William W."/>
        </authorList>
    </citation>
    <scope>NUCLEOTIDE SEQUENCE</scope>
</reference>
<evidence type="ECO:0000313" key="11">
    <source>
        <dbReference type="EMBL" id="CAD8177786.1"/>
    </source>
</evidence>
<keyword evidence="2" id="KW-0723">Serine/threonine-protein kinase</keyword>
<dbReference type="GO" id="GO:0005524">
    <property type="term" value="F:ATP binding"/>
    <property type="evidence" value="ECO:0007669"/>
    <property type="project" value="UniProtKB-KW"/>
</dbReference>
<feature type="domain" description="PX" evidence="10">
    <location>
        <begin position="1"/>
        <end position="138"/>
    </location>
</feature>
<dbReference type="InterPro" id="IPR001683">
    <property type="entry name" value="PX_dom"/>
</dbReference>
<evidence type="ECO:0000256" key="3">
    <source>
        <dbReference type="ARBA" id="ARBA00022679"/>
    </source>
</evidence>
<evidence type="ECO:0000313" key="12">
    <source>
        <dbReference type="Proteomes" id="UP000689195"/>
    </source>
</evidence>
<comment type="catalytic activity">
    <reaction evidence="8">
        <text>L-seryl-[protein] + ATP = O-phospho-L-seryl-[protein] + ADP + H(+)</text>
        <dbReference type="Rhea" id="RHEA:17989"/>
        <dbReference type="Rhea" id="RHEA-COMP:9863"/>
        <dbReference type="Rhea" id="RHEA-COMP:11604"/>
        <dbReference type="ChEBI" id="CHEBI:15378"/>
        <dbReference type="ChEBI" id="CHEBI:29999"/>
        <dbReference type="ChEBI" id="CHEBI:30616"/>
        <dbReference type="ChEBI" id="CHEBI:83421"/>
        <dbReference type="ChEBI" id="CHEBI:456216"/>
        <dbReference type="EC" id="2.7.11.1"/>
    </reaction>
</comment>
<dbReference type="EC" id="2.7.11.1" evidence="1"/>
<sequence>MIYDAKIIGVETHSDNVLYKLRIINSQTFEQRDIRVKYSFLQDLHSHLQDLNPDRQLPQFPKKDLIQSFMGEHKFVKQKEQLIGEYLSQLIKSPPPSCKPLIFFLRDGADAIRQKELSKEISTKTELFKLIKPEKVLKQSIFGKTTLCSLQGKKVILHKFYVLRSQSEELFNHYFNTHLYFTDFTLICKIIHIFFLHQKLNFMDSMFGSTKQPRSCKKQHFEQFYSSINKIYDVVKLFSIEAYEGQSLEEIIQEKRIKKISFSNNELWNLIQQLLEAILFLHNNDCYPNRITTNSIIINQENLKLTGIQEPNEKYKDKYIIDGHAYKTELEYDSIYFPPEKLNSTQFNGKLTDSWQFGVCIVKAALLCTNKELEGIHQSKVVNELISQIKNQYGDEIANILMLSLKNSIQQRTLIKHLHSIANQSSITPFQSVFLNQIPDPPVTFIRLNSINEEEQLRLTTQLSLSSVLSIKINLFNQQVDNKEFDKLMQLLGDFAIIKDIEIILNKARNINVSSVLCSLASIKSVINLNLDLKGIQIDQNDIIYGIQIFKQMNLMKRLTLDCSCMDFINFIKAELDDKLKLICYYETQLI</sequence>
<comment type="caution">
    <text evidence="11">The sequence shown here is derived from an EMBL/GenBank/DDBJ whole genome shotgun (WGS) entry which is preliminary data.</text>
</comment>
<dbReference type="AlphaFoldDB" id="A0A8S1VTE0"/>
<keyword evidence="6" id="KW-0067">ATP-binding</keyword>
<comment type="catalytic activity">
    <reaction evidence="7">
        <text>L-threonyl-[protein] + ATP = O-phospho-L-threonyl-[protein] + ADP + H(+)</text>
        <dbReference type="Rhea" id="RHEA:46608"/>
        <dbReference type="Rhea" id="RHEA-COMP:11060"/>
        <dbReference type="Rhea" id="RHEA-COMP:11605"/>
        <dbReference type="ChEBI" id="CHEBI:15378"/>
        <dbReference type="ChEBI" id="CHEBI:30013"/>
        <dbReference type="ChEBI" id="CHEBI:30616"/>
        <dbReference type="ChEBI" id="CHEBI:61977"/>
        <dbReference type="ChEBI" id="CHEBI:456216"/>
        <dbReference type="EC" id="2.7.11.1"/>
    </reaction>
</comment>
<dbReference type="PROSITE" id="PS50011">
    <property type="entry name" value="PROTEIN_KINASE_DOM"/>
    <property type="match status" value="1"/>
</dbReference>
<proteinExistence type="predicted"/>
<dbReference type="OrthoDB" id="294491at2759"/>
<feature type="domain" description="Protein kinase" evidence="9">
    <location>
        <begin position="131"/>
        <end position="422"/>
    </location>
</feature>
<dbReference type="GO" id="GO:0035091">
    <property type="term" value="F:phosphatidylinositol binding"/>
    <property type="evidence" value="ECO:0007669"/>
    <property type="project" value="InterPro"/>
</dbReference>
<evidence type="ECO:0000256" key="4">
    <source>
        <dbReference type="ARBA" id="ARBA00022741"/>
    </source>
</evidence>
<evidence type="ECO:0000256" key="2">
    <source>
        <dbReference type="ARBA" id="ARBA00022527"/>
    </source>
</evidence>
<keyword evidence="12" id="KW-1185">Reference proteome</keyword>
<dbReference type="InterPro" id="IPR050660">
    <property type="entry name" value="NEK_Ser/Thr_kinase"/>
</dbReference>
<dbReference type="PROSITE" id="PS50195">
    <property type="entry name" value="PX"/>
    <property type="match status" value="1"/>
</dbReference>
<keyword evidence="3" id="KW-0808">Transferase</keyword>
<evidence type="ECO:0000256" key="6">
    <source>
        <dbReference type="ARBA" id="ARBA00022840"/>
    </source>
</evidence>